<organism evidence="4 5">
    <name type="scientific">Lutibacter aestuarii</name>
    <dbReference type="NCBI Taxonomy" id="861111"/>
    <lineage>
        <taxon>Bacteria</taxon>
        <taxon>Pseudomonadati</taxon>
        <taxon>Bacteroidota</taxon>
        <taxon>Flavobacteriia</taxon>
        <taxon>Flavobacteriales</taxon>
        <taxon>Flavobacteriaceae</taxon>
        <taxon>Lutibacter</taxon>
    </lineage>
</organism>
<name>A0ABW2Z8V1_9FLAO</name>
<dbReference type="Proteomes" id="UP001597032">
    <property type="component" value="Unassembled WGS sequence"/>
</dbReference>
<dbReference type="GO" id="GO:0016746">
    <property type="term" value="F:acyltransferase activity"/>
    <property type="evidence" value="ECO:0007669"/>
    <property type="project" value="UniProtKB-KW"/>
</dbReference>
<gene>
    <name evidence="4" type="ORF">ACFQZW_09975</name>
</gene>
<dbReference type="RefSeq" id="WP_386782748.1">
    <property type="nucleotide sequence ID" value="NZ_JBHTIC010000008.1"/>
</dbReference>
<dbReference type="PANTHER" id="PTHR42919:SF8">
    <property type="entry name" value="N-ALPHA-ACETYLTRANSFERASE 50"/>
    <property type="match status" value="1"/>
</dbReference>
<proteinExistence type="predicted"/>
<evidence type="ECO:0000259" key="3">
    <source>
        <dbReference type="PROSITE" id="PS51186"/>
    </source>
</evidence>
<dbReference type="Pfam" id="PF00583">
    <property type="entry name" value="Acetyltransf_1"/>
    <property type="match status" value="1"/>
</dbReference>
<dbReference type="CDD" id="cd04301">
    <property type="entry name" value="NAT_SF"/>
    <property type="match status" value="1"/>
</dbReference>
<dbReference type="SUPFAM" id="SSF55729">
    <property type="entry name" value="Acyl-CoA N-acyltransferases (Nat)"/>
    <property type="match status" value="1"/>
</dbReference>
<dbReference type="InterPro" id="IPR000182">
    <property type="entry name" value="GNAT_dom"/>
</dbReference>
<accession>A0ABW2Z8V1</accession>
<dbReference type="PANTHER" id="PTHR42919">
    <property type="entry name" value="N-ALPHA-ACETYLTRANSFERASE"/>
    <property type="match status" value="1"/>
</dbReference>
<dbReference type="InterPro" id="IPR016181">
    <property type="entry name" value="Acyl_CoA_acyltransferase"/>
</dbReference>
<feature type="domain" description="N-acetyltransferase" evidence="3">
    <location>
        <begin position="1"/>
        <end position="165"/>
    </location>
</feature>
<evidence type="ECO:0000313" key="5">
    <source>
        <dbReference type="Proteomes" id="UP001597032"/>
    </source>
</evidence>
<keyword evidence="1 4" id="KW-0808">Transferase</keyword>
<keyword evidence="2 4" id="KW-0012">Acyltransferase</keyword>
<dbReference type="PROSITE" id="PS51186">
    <property type="entry name" value="GNAT"/>
    <property type="match status" value="1"/>
</dbReference>
<evidence type="ECO:0000256" key="2">
    <source>
        <dbReference type="ARBA" id="ARBA00023315"/>
    </source>
</evidence>
<comment type="caution">
    <text evidence="4">The sequence shown here is derived from an EMBL/GenBank/DDBJ whole genome shotgun (WGS) entry which is preliminary data.</text>
</comment>
<dbReference type="EMBL" id="JBHTIC010000008">
    <property type="protein sequence ID" value="MFD0762408.1"/>
    <property type="molecule type" value="Genomic_DNA"/>
</dbReference>
<evidence type="ECO:0000313" key="4">
    <source>
        <dbReference type="EMBL" id="MFD0762408.1"/>
    </source>
</evidence>
<evidence type="ECO:0000256" key="1">
    <source>
        <dbReference type="ARBA" id="ARBA00022679"/>
    </source>
</evidence>
<dbReference type="InterPro" id="IPR051556">
    <property type="entry name" value="N-term/lysine_N-AcTrnsfr"/>
</dbReference>
<protein>
    <submittedName>
        <fullName evidence="4">GNAT family N-acetyltransferase</fullName>
        <ecNumber evidence="4">2.3.1.-</ecNumber>
    </submittedName>
</protein>
<keyword evidence="5" id="KW-1185">Reference proteome</keyword>
<sequence length="165" mass="19156">MTIQKATTIADIQTIEKLAHKIWNAHYVPIIGQNQVDFMLEKFQSFDAITSQIKNGYDYFLISDAKNAVGYLCLVYDDSKKKLMISKIYIDAQKRGAGFGQQLIDFTIHLAQEKKMKIIWLTVNKNNSNSIKWYQKLNFKITNEVVMDIGNNFVMDDYIMELQLN</sequence>
<reference evidence="5" key="1">
    <citation type="journal article" date="2019" name="Int. J. Syst. Evol. Microbiol.">
        <title>The Global Catalogue of Microorganisms (GCM) 10K type strain sequencing project: providing services to taxonomists for standard genome sequencing and annotation.</title>
        <authorList>
            <consortium name="The Broad Institute Genomics Platform"/>
            <consortium name="The Broad Institute Genome Sequencing Center for Infectious Disease"/>
            <person name="Wu L."/>
            <person name="Ma J."/>
        </authorList>
    </citation>
    <scope>NUCLEOTIDE SEQUENCE [LARGE SCALE GENOMIC DNA]</scope>
    <source>
        <strain evidence="5">CCUG 60022</strain>
    </source>
</reference>
<dbReference type="Gene3D" id="3.40.630.30">
    <property type="match status" value="1"/>
</dbReference>
<dbReference type="EC" id="2.3.1.-" evidence="4"/>